<gene>
    <name evidence="3" type="ORF">FIBSPDRAFT_816614</name>
</gene>
<feature type="region of interest" description="Disordered" evidence="1">
    <location>
        <begin position="1"/>
        <end position="71"/>
    </location>
</feature>
<evidence type="ECO:0000313" key="3">
    <source>
        <dbReference type="EMBL" id="KZP28825.1"/>
    </source>
</evidence>
<dbReference type="EMBL" id="KV417501">
    <property type="protein sequence ID" value="KZP28825.1"/>
    <property type="molecule type" value="Genomic_DNA"/>
</dbReference>
<dbReference type="InterPro" id="IPR041698">
    <property type="entry name" value="Methyltransf_25"/>
</dbReference>
<feature type="domain" description="Methyltransferase" evidence="2">
    <location>
        <begin position="132"/>
        <end position="229"/>
    </location>
</feature>
<sequence>MVPVNAPPLRHKMDGPTPRQSFAQSTATFVSTHSISQSRRPDTPTTASRSSLASSSVFSDLNPKRQQRPKEKQFAMKNGHKHHMFDAEKAPYPVAYDRSTLELEGMDVCFQNYVTGKVSLVPALQEQPPERVLDLGCGSGSWVINAAKEWPKCDIVGFDLVDVQIPVHILKDSAYSRISWVHGNFLTTRLPFDDDEFDHVHIKDIARGVPETKWDFVFAEVCRVLQPGGSIEVVEDDMIFPVLPRWFTSPLRARVKRTQSMHYPSSGTTNGHRQSSSVSKARPPPPRRSFSDDDPSHDHALLEALYTSVFENRFINMRPTSLLPVYLTTYFRQVHARPVVHFPMPPVAPPPPLPHPASPSTSTVDMLNAAALESPPAVRPQTLSFSSTQSAGSATLANSVFTTQSAGTSLFTAESVTLDSHSVAESHKDLSNSRKRSLSTPYAGHFASSAEEPVSGFAPQSRDLFYHGTTGGNIMPGDTTSGNLTALSERSLAMQLWRSFLQVMGTQEAMWQELKDWLRNKHDQAKALGWDDDGDEPEGPAIRLKFEALLETYREDMQTRVSLWCSLADLGWELPPKEPLSKAEHNEEERIHSAIKEAMKSATAADMQAPCRSVRGMIGYKSLDTPRYP</sequence>
<accession>A0A166RZB4</accession>
<dbReference type="PANTHER" id="PTHR43591">
    <property type="entry name" value="METHYLTRANSFERASE"/>
    <property type="match status" value="1"/>
</dbReference>
<dbReference type="InterPro" id="IPR029063">
    <property type="entry name" value="SAM-dependent_MTases_sf"/>
</dbReference>
<keyword evidence="4" id="KW-1185">Reference proteome</keyword>
<dbReference type="OrthoDB" id="2013972at2759"/>
<protein>
    <recommendedName>
        <fullName evidence="2">Methyltransferase domain-containing protein</fullName>
    </recommendedName>
</protein>
<proteinExistence type="predicted"/>
<evidence type="ECO:0000256" key="1">
    <source>
        <dbReference type="SAM" id="MobiDB-lite"/>
    </source>
</evidence>
<feature type="compositionally biased region" description="Low complexity" evidence="1">
    <location>
        <begin position="48"/>
        <end position="59"/>
    </location>
</feature>
<dbReference type="SUPFAM" id="SSF53335">
    <property type="entry name" value="S-adenosyl-L-methionine-dependent methyltransferases"/>
    <property type="match status" value="1"/>
</dbReference>
<reference evidence="3 4" key="1">
    <citation type="journal article" date="2016" name="Mol. Biol. Evol.">
        <title>Comparative Genomics of Early-Diverging Mushroom-Forming Fungi Provides Insights into the Origins of Lignocellulose Decay Capabilities.</title>
        <authorList>
            <person name="Nagy L.G."/>
            <person name="Riley R."/>
            <person name="Tritt A."/>
            <person name="Adam C."/>
            <person name="Daum C."/>
            <person name="Floudas D."/>
            <person name="Sun H."/>
            <person name="Yadav J.S."/>
            <person name="Pangilinan J."/>
            <person name="Larsson K.H."/>
            <person name="Matsuura K."/>
            <person name="Barry K."/>
            <person name="Labutti K."/>
            <person name="Kuo R."/>
            <person name="Ohm R.A."/>
            <person name="Bhattacharya S.S."/>
            <person name="Shirouzu T."/>
            <person name="Yoshinaga Y."/>
            <person name="Martin F.M."/>
            <person name="Grigoriev I.V."/>
            <person name="Hibbett D.S."/>
        </authorList>
    </citation>
    <scope>NUCLEOTIDE SEQUENCE [LARGE SCALE GENOMIC DNA]</scope>
    <source>
        <strain evidence="3 4">CBS 109695</strain>
    </source>
</reference>
<dbReference type="AlphaFoldDB" id="A0A166RZB4"/>
<name>A0A166RZB4_9AGAM</name>
<dbReference type="STRING" id="436010.A0A166RZB4"/>
<organism evidence="3 4">
    <name type="scientific">Athelia psychrophila</name>
    <dbReference type="NCBI Taxonomy" id="1759441"/>
    <lineage>
        <taxon>Eukaryota</taxon>
        <taxon>Fungi</taxon>
        <taxon>Dikarya</taxon>
        <taxon>Basidiomycota</taxon>
        <taxon>Agaricomycotina</taxon>
        <taxon>Agaricomycetes</taxon>
        <taxon>Agaricomycetidae</taxon>
        <taxon>Atheliales</taxon>
        <taxon>Atheliaceae</taxon>
        <taxon>Athelia</taxon>
    </lineage>
</organism>
<dbReference type="CDD" id="cd02440">
    <property type="entry name" value="AdoMet_MTases"/>
    <property type="match status" value="1"/>
</dbReference>
<dbReference type="Pfam" id="PF13649">
    <property type="entry name" value="Methyltransf_25"/>
    <property type="match status" value="1"/>
</dbReference>
<feature type="compositionally biased region" description="Polar residues" evidence="1">
    <location>
        <begin position="260"/>
        <end position="274"/>
    </location>
</feature>
<dbReference type="Proteomes" id="UP000076532">
    <property type="component" value="Unassembled WGS sequence"/>
</dbReference>
<feature type="compositionally biased region" description="Polar residues" evidence="1">
    <location>
        <begin position="18"/>
        <end position="47"/>
    </location>
</feature>
<dbReference type="Gene3D" id="3.40.50.150">
    <property type="entry name" value="Vaccinia Virus protein VP39"/>
    <property type="match status" value="1"/>
</dbReference>
<feature type="region of interest" description="Disordered" evidence="1">
    <location>
        <begin position="260"/>
        <end position="296"/>
    </location>
</feature>
<evidence type="ECO:0000313" key="4">
    <source>
        <dbReference type="Proteomes" id="UP000076532"/>
    </source>
</evidence>
<evidence type="ECO:0000259" key="2">
    <source>
        <dbReference type="Pfam" id="PF13649"/>
    </source>
</evidence>